<sequence length="152" mass="17170">MLYRGVRLDHHEAAGGRICPRGGQIEVIPRHDGTIRYDGTFTYGYSENNAVRAHHIENGKWGGCFVSTSRNYEVAKFFATSDEFGQQYHGVVYHLDETLFSHHGVVAKEFDDPLYPQEEEVSIRAEDGGEIPAGVVVKVEEVFHPTAYRRNT</sequence>
<comment type="caution">
    <text evidence="1">The sequence shown here is derived from an EMBL/GenBank/DDBJ whole genome shotgun (WGS) entry which is preliminary data.</text>
</comment>
<dbReference type="Pfam" id="PF21641">
    <property type="entry name" value="NarE"/>
    <property type="match status" value="1"/>
</dbReference>
<dbReference type="InterPro" id="IPR049061">
    <property type="entry name" value="NarE-like"/>
</dbReference>
<evidence type="ECO:0000313" key="2">
    <source>
        <dbReference type="Proteomes" id="UP000639294"/>
    </source>
</evidence>
<dbReference type="EMBL" id="JADLJS010000019">
    <property type="protein sequence ID" value="MBF8646835.1"/>
    <property type="molecule type" value="Genomic_DNA"/>
</dbReference>
<dbReference type="RefSeq" id="WP_196173772.1">
    <property type="nucleotide sequence ID" value="NZ_JADLJR010000015.1"/>
</dbReference>
<accession>A0ABS0G2K0</accession>
<gene>
    <name evidence="1" type="ORF">IRZ77_14845</name>
</gene>
<name>A0ABS0G2K0_9PSED</name>
<evidence type="ECO:0000313" key="1">
    <source>
        <dbReference type="EMBL" id="MBF8646835.1"/>
    </source>
</evidence>
<dbReference type="Proteomes" id="UP000639294">
    <property type="component" value="Unassembled WGS sequence"/>
</dbReference>
<reference evidence="1 2" key="1">
    <citation type="submission" date="2020-10" db="EMBL/GenBank/DDBJ databases">
        <title>Genome sequences of Pseudomonas isolates.</title>
        <authorList>
            <person name="Wessels L."/>
            <person name="Reich F."/>
            <person name="Hammerl J."/>
        </authorList>
    </citation>
    <scope>NUCLEOTIDE SEQUENCE [LARGE SCALE GENOMIC DNA]</scope>
    <source>
        <strain evidence="1 2">20-MO00628-0</strain>
    </source>
</reference>
<proteinExistence type="predicted"/>
<organism evidence="1 2">
    <name type="scientific">Pseudomonas pudica</name>
    <dbReference type="NCBI Taxonomy" id="272772"/>
    <lineage>
        <taxon>Bacteria</taxon>
        <taxon>Pseudomonadati</taxon>
        <taxon>Pseudomonadota</taxon>
        <taxon>Gammaproteobacteria</taxon>
        <taxon>Pseudomonadales</taxon>
        <taxon>Pseudomonadaceae</taxon>
        <taxon>Pseudomonas</taxon>
    </lineage>
</organism>
<protein>
    <submittedName>
        <fullName evidence="1">Uncharacterized protein</fullName>
    </submittedName>
</protein>
<dbReference type="SUPFAM" id="SSF56399">
    <property type="entry name" value="ADP-ribosylation"/>
    <property type="match status" value="1"/>
</dbReference>
<dbReference type="Gene3D" id="3.90.210.10">
    <property type="entry name" value="Heat-Labile Enterotoxin, subunit A"/>
    <property type="match status" value="1"/>
</dbReference>
<keyword evidence="2" id="KW-1185">Reference proteome</keyword>